<keyword evidence="1" id="KW-0812">Transmembrane</keyword>
<evidence type="ECO:0000256" key="1">
    <source>
        <dbReference type="SAM" id="Phobius"/>
    </source>
</evidence>
<keyword evidence="1" id="KW-0472">Membrane</keyword>
<feature type="domain" description="HTH cro/C1-type" evidence="2">
    <location>
        <begin position="10"/>
        <end position="63"/>
    </location>
</feature>
<dbReference type="InterPro" id="IPR001387">
    <property type="entry name" value="Cro/C1-type_HTH"/>
</dbReference>
<proteinExistence type="predicted"/>
<dbReference type="Proteomes" id="UP000273022">
    <property type="component" value="Unassembled WGS sequence"/>
</dbReference>
<evidence type="ECO:0000313" key="4">
    <source>
        <dbReference type="Proteomes" id="UP000273022"/>
    </source>
</evidence>
<organism evidence="3 4">
    <name type="scientific">Parashewanella spongiae</name>
    <dbReference type="NCBI Taxonomy" id="342950"/>
    <lineage>
        <taxon>Bacteria</taxon>
        <taxon>Pseudomonadati</taxon>
        <taxon>Pseudomonadota</taxon>
        <taxon>Gammaproteobacteria</taxon>
        <taxon>Alteromonadales</taxon>
        <taxon>Shewanellaceae</taxon>
        <taxon>Parashewanella</taxon>
    </lineage>
</organism>
<dbReference type="SMART" id="SM00530">
    <property type="entry name" value="HTH_XRE"/>
    <property type="match status" value="1"/>
</dbReference>
<name>A0A3A6TR59_9GAMM</name>
<dbReference type="SUPFAM" id="SSF47413">
    <property type="entry name" value="lambda repressor-like DNA-binding domains"/>
    <property type="match status" value="1"/>
</dbReference>
<dbReference type="InterPro" id="IPR010982">
    <property type="entry name" value="Lambda_DNA-bd_dom_sf"/>
</dbReference>
<reference evidence="3 4" key="1">
    <citation type="submission" date="2018-09" db="EMBL/GenBank/DDBJ databases">
        <title>Phylogeny of the Shewanellaceae, and recommendation for two new genera, Pseudoshewanella and Parashewanella.</title>
        <authorList>
            <person name="Wang G."/>
        </authorList>
    </citation>
    <scope>NUCLEOTIDE SEQUENCE [LARGE SCALE GENOMIC DNA]</scope>
    <source>
        <strain evidence="3 4">KCTC 22492</strain>
    </source>
</reference>
<dbReference type="GO" id="GO:0003677">
    <property type="term" value="F:DNA binding"/>
    <property type="evidence" value="ECO:0007669"/>
    <property type="project" value="InterPro"/>
</dbReference>
<dbReference type="CDD" id="cd00093">
    <property type="entry name" value="HTH_XRE"/>
    <property type="match status" value="1"/>
</dbReference>
<dbReference type="EMBL" id="QYYH01000053">
    <property type="protein sequence ID" value="RJY15203.1"/>
    <property type="molecule type" value="Genomic_DNA"/>
</dbReference>
<sequence>MDIKIDSEQIKALRVGKNWTQQHLAELCGISLRTIQRIEKSGITSSETVAALSAVFGIAVDRLKVLNEENDTIEGIKDIKTKVMTLQLPFSTHEFITLYSFTLSMLYQYKVKMFSYYVLNMISIVSVFLGACWWFGFT</sequence>
<keyword evidence="4" id="KW-1185">Reference proteome</keyword>
<feature type="transmembrane region" description="Helical" evidence="1">
    <location>
        <begin position="114"/>
        <end position="136"/>
    </location>
</feature>
<dbReference type="Gene3D" id="1.10.260.40">
    <property type="entry name" value="lambda repressor-like DNA-binding domains"/>
    <property type="match status" value="1"/>
</dbReference>
<dbReference type="PROSITE" id="PS50943">
    <property type="entry name" value="HTH_CROC1"/>
    <property type="match status" value="1"/>
</dbReference>
<dbReference type="AlphaFoldDB" id="A0A3A6TR59"/>
<evidence type="ECO:0000259" key="2">
    <source>
        <dbReference type="PROSITE" id="PS50943"/>
    </source>
</evidence>
<dbReference type="Pfam" id="PF01381">
    <property type="entry name" value="HTH_3"/>
    <property type="match status" value="1"/>
</dbReference>
<accession>A0A3A6TR59</accession>
<keyword evidence="1" id="KW-1133">Transmembrane helix</keyword>
<comment type="caution">
    <text evidence="3">The sequence shown here is derived from an EMBL/GenBank/DDBJ whole genome shotgun (WGS) entry which is preliminary data.</text>
</comment>
<protein>
    <submittedName>
        <fullName evidence="3">XRE family transcriptional regulator</fullName>
    </submittedName>
</protein>
<evidence type="ECO:0000313" key="3">
    <source>
        <dbReference type="EMBL" id="RJY15203.1"/>
    </source>
</evidence>
<gene>
    <name evidence="3" type="ORF">D5R81_09985</name>
</gene>
<dbReference type="OrthoDB" id="21915at2"/>